<dbReference type="InterPro" id="IPR027417">
    <property type="entry name" value="P-loop_NTPase"/>
</dbReference>
<dbReference type="PANTHER" id="PTHR45629:SF7">
    <property type="entry name" value="DNA EXCISION REPAIR PROTEIN ERCC-6-RELATED"/>
    <property type="match status" value="1"/>
</dbReference>
<dbReference type="InterPro" id="IPR000330">
    <property type="entry name" value="SNF2_N"/>
</dbReference>
<dbReference type="RefSeq" id="XP_066632915.1">
    <property type="nucleotide sequence ID" value="XM_066777073.1"/>
</dbReference>
<dbReference type="Proteomes" id="UP001430584">
    <property type="component" value="Unassembled WGS sequence"/>
</dbReference>
<dbReference type="Gene3D" id="3.40.50.10810">
    <property type="entry name" value="Tandem AAA-ATPase domain"/>
    <property type="match status" value="2"/>
</dbReference>
<reference evidence="5 6" key="1">
    <citation type="submission" date="2024-02" db="EMBL/GenBank/DDBJ databases">
        <title>De novo assembly and annotation of 12 fungi associated with fruit tree decline syndrome in Ontario, Canada.</title>
        <authorList>
            <person name="Sulman M."/>
            <person name="Ellouze W."/>
            <person name="Ilyukhin E."/>
        </authorList>
    </citation>
    <scope>NUCLEOTIDE SEQUENCE [LARGE SCALE GENOMIC DNA]</scope>
    <source>
        <strain evidence="5 6">FDS-637</strain>
    </source>
</reference>
<gene>
    <name evidence="5" type="ORF">SLS55_005627</name>
</gene>
<evidence type="ECO:0000256" key="3">
    <source>
        <dbReference type="SAM" id="MobiDB-lite"/>
    </source>
</evidence>
<feature type="domain" description="Helicase ATP-binding" evidence="4">
    <location>
        <begin position="213"/>
        <end position="491"/>
    </location>
</feature>
<protein>
    <recommendedName>
        <fullName evidence="4">Helicase ATP-binding domain-containing protein</fullName>
    </recommendedName>
</protein>
<dbReference type="InterPro" id="IPR014001">
    <property type="entry name" value="Helicase_ATP-bd"/>
</dbReference>
<dbReference type="SMART" id="SM00487">
    <property type="entry name" value="DEXDc"/>
    <property type="match status" value="1"/>
</dbReference>
<evidence type="ECO:0000256" key="1">
    <source>
        <dbReference type="ARBA" id="ARBA00022741"/>
    </source>
</evidence>
<feature type="region of interest" description="Disordered" evidence="3">
    <location>
        <begin position="127"/>
        <end position="160"/>
    </location>
</feature>
<proteinExistence type="predicted"/>
<dbReference type="InterPro" id="IPR050496">
    <property type="entry name" value="SNF2_RAD54_helicase_repair"/>
</dbReference>
<keyword evidence="2" id="KW-0067">ATP-binding</keyword>
<organism evidence="5 6">
    <name type="scientific">Diplodia seriata</name>
    <dbReference type="NCBI Taxonomy" id="420778"/>
    <lineage>
        <taxon>Eukaryota</taxon>
        <taxon>Fungi</taxon>
        <taxon>Dikarya</taxon>
        <taxon>Ascomycota</taxon>
        <taxon>Pezizomycotina</taxon>
        <taxon>Dothideomycetes</taxon>
        <taxon>Dothideomycetes incertae sedis</taxon>
        <taxon>Botryosphaeriales</taxon>
        <taxon>Botryosphaeriaceae</taxon>
        <taxon>Diplodia</taxon>
    </lineage>
</organism>
<dbReference type="SUPFAM" id="SSF52540">
    <property type="entry name" value="P-loop containing nucleoside triphosphate hydrolases"/>
    <property type="match status" value="1"/>
</dbReference>
<dbReference type="PANTHER" id="PTHR45629">
    <property type="entry name" value="SNF2/RAD54 FAMILY MEMBER"/>
    <property type="match status" value="1"/>
</dbReference>
<dbReference type="EMBL" id="JAJVCZ030000005">
    <property type="protein sequence ID" value="KAL0259886.1"/>
    <property type="molecule type" value="Genomic_DNA"/>
</dbReference>
<dbReference type="GeneID" id="92009712"/>
<evidence type="ECO:0000259" key="4">
    <source>
        <dbReference type="SMART" id="SM00487"/>
    </source>
</evidence>
<dbReference type="InterPro" id="IPR038718">
    <property type="entry name" value="SNF2-like_sf"/>
</dbReference>
<evidence type="ECO:0000256" key="2">
    <source>
        <dbReference type="ARBA" id="ARBA00022840"/>
    </source>
</evidence>
<comment type="caution">
    <text evidence="5">The sequence shown here is derived from an EMBL/GenBank/DDBJ whole genome shotgun (WGS) entry which is preliminary data.</text>
</comment>
<keyword evidence="1" id="KW-0547">Nucleotide-binding</keyword>
<sequence>MGTDQDRLNSFIIYVDETTAFVAPLLHRKAQGLDGCEVTHVTNLSFARLRYVVAQLAPHLERIVSFTWEDERYGITQTIEDDDDLWAAFAIACRTGNSDIVISPGAIDDPIERVRDTLVDLEVDNTAIQEPSEKSVEEDLDLNANEDGQDEEDLSDRQTDGDALEEITEDRTVVEQCTIARTQAFSQFFGHELNTNWLSGDRQEHRKVKFKFLNLPLEQHQAFAVFWMAERLFGDGASGCILADQMGLGKTAEVLALWVLHHLVRQSYMEVRVARTEKNSNHLEAECTDLEAKCPTNNNGRGFQCACEPGSLTWQWGKKTTKLPWLFIVPAGIILKIESEFRKWVDTDHFNLLLGYQVSQKGQQQSVRFSTRARSLNRLYSEGRSFTNCAVLTTFHSFKTQVETPLVNAGLSVEDQKRLWGIVVVDEFHEHNAAELGPAKIVKGLEFNYQALILMSGTPYKNNKGSIKAWFRLLLRPDHGGACTLEEISQACDEYDRIFKGMLSSDKDDKVADSDFTPAHLVHAAGVLTSKTKPYIIRRVKKTLWFGHPCCNVPVPIAHDVSLPEPKAARRMINEHMRLLFDQVQADYQESVRRWEALPPRQRDKQKRPTGVASRVVNGTTRRMIQDGLFPTLSRLEADGKIDYEDEDHPASPRTIGYIRRKGWDRNIEASPYHKHITKIIEHSVKIEQLQKVVNGLKTYPDSNVPDKLVVVLFDPFSSFLVT</sequence>
<accession>A0ABR3CGX4</accession>
<dbReference type="Pfam" id="PF00176">
    <property type="entry name" value="SNF2-rel_dom"/>
    <property type="match status" value="1"/>
</dbReference>
<evidence type="ECO:0000313" key="5">
    <source>
        <dbReference type="EMBL" id="KAL0259886.1"/>
    </source>
</evidence>
<evidence type="ECO:0000313" key="6">
    <source>
        <dbReference type="Proteomes" id="UP001430584"/>
    </source>
</evidence>
<keyword evidence="6" id="KW-1185">Reference proteome</keyword>
<name>A0ABR3CGX4_9PEZI</name>